<feature type="active site" description="Nucleophile" evidence="9">
    <location>
        <position position="202"/>
    </location>
</feature>
<dbReference type="Gene3D" id="3.30.870.10">
    <property type="entry name" value="Endonuclease Chain A"/>
    <property type="match status" value="2"/>
</dbReference>
<proteinExistence type="inferred from homology"/>
<dbReference type="GO" id="GO:0005634">
    <property type="term" value="C:nucleus"/>
    <property type="evidence" value="ECO:0007669"/>
    <property type="project" value="UniProtKB-SubCell"/>
</dbReference>
<evidence type="ECO:0000256" key="3">
    <source>
        <dbReference type="ARBA" id="ARBA00022722"/>
    </source>
</evidence>
<keyword evidence="13" id="KW-1185">Reference proteome</keyword>
<dbReference type="EMBL" id="AVOT02002373">
    <property type="protein sequence ID" value="MBW0470136.1"/>
    <property type="molecule type" value="Genomic_DNA"/>
</dbReference>
<reference evidence="12" key="1">
    <citation type="submission" date="2021-03" db="EMBL/GenBank/DDBJ databases">
        <title>Draft genome sequence of rust myrtle Austropuccinia psidii MF-1, a brazilian biotype.</title>
        <authorList>
            <person name="Quecine M.C."/>
            <person name="Pachon D.M.R."/>
            <person name="Bonatelli M.L."/>
            <person name="Correr F.H."/>
            <person name="Franceschini L.M."/>
            <person name="Leite T.F."/>
            <person name="Margarido G.R.A."/>
            <person name="Almeida C.A."/>
            <person name="Ferrarezi J.A."/>
            <person name="Labate C.A."/>
        </authorList>
    </citation>
    <scope>NUCLEOTIDE SEQUENCE</scope>
    <source>
        <strain evidence="12">MF-1</strain>
    </source>
</reference>
<dbReference type="Proteomes" id="UP000765509">
    <property type="component" value="Unassembled WGS sequence"/>
</dbReference>
<organism evidence="12 13">
    <name type="scientific">Austropuccinia psidii MF-1</name>
    <dbReference type="NCBI Taxonomy" id="1389203"/>
    <lineage>
        <taxon>Eukaryota</taxon>
        <taxon>Fungi</taxon>
        <taxon>Dikarya</taxon>
        <taxon>Basidiomycota</taxon>
        <taxon>Pucciniomycotina</taxon>
        <taxon>Pucciniomycetes</taxon>
        <taxon>Pucciniales</taxon>
        <taxon>Sphaerophragmiaceae</taxon>
        <taxon>Austropuccinia</taxon>
    </lineage>
</organism>
<evidence type="ECO:0000256" key="1">
    <source>
        <dbReference type="ARBA" id="ARBA00004123"/>
    </source>
</evidence>
<comment type="subcellular location">
    <subcellularLocation>
        <location evidence="1">Nucleus</location>
    </subcellularLocation>
</comment>
<evidence type="ECO:0000256" key="9">
    <source>
        <dbReference type="PIRSR" id="PIRSR610347-1"/>
    </source>
</evidence>
<feature type="region of interest" description="Disordered" evidence="11">
    <location>
        <begin position="1"/>
        <end position="99"/>
    </location>
</feature>
<dbReference type="PANTHER" id="PTHR12415">
    <property type="entry name" value="TYROSYL-DNA PHOSPHODIESTERASE 1"/>
    <property type="match status" value="1"/>
</dbReference>
<dbReference type="PANTHER" id="PTHR12415:SF0">
    <property type="entry name" value="TYROSYL-DNA PHOSPHODIESTERASE 1"/>
    <property type="match status" value="1"/>
</dbReference>
<dbReference type="GO" id="GO:0017005">
    <property type="term" value="F:3'-tyrosyl-DNA phosphodiesterase activity"/>
    <property type="evidence" value="ECO:0007669"/>
    <property type="project" value="TreeGrafter"/>
</dbReference>
<evidence type="ECO:0000256" key="8">
    <source>
        <dbReference type="ARBA" id="ARBA00023242"/>
    </source>
</evidence>
<dbReference type="GO" id="GO:0004527">
    <property type="term" value="F:exonuclease activity"/>
    <property type="evidence" value="ECO:0007669"/>
    <property type="project" value="UniProtKB-KW"/>
</dbReference>
<keyword evidence="5" id="KW-0378">Hydrolase</keyword>
<dbReference type="Pfam" id="PF06087">
    <property type="entry name" value="Tyr-DNA_phospho"/>
    <property type="match status" value="1"/>
</dbReference>
<evidence type="ECO:0000256" key="5">
    <source>
        <dbReference type="ARBA" id="ARBA00022801"/>
    </source>
</evidence>
<keyword evidence="3" id="KW-0540">Nuclease</keyword>
<keyword evidence="4" id="KW-0227">DNA damage</keyword>
<feature type="binding site" evidence="10">
    <location>
        <position position="204"/>
    </location>
    <ligand>
        <name>substrate</name>
    </ligand>
</feature>
<dbReference type="GO" id="GO:0003690">
    <property type="term" value="F:double-stranded DNA binding"/>
    <property type="evidence" value="ECO:0007669"/>
    <property type="project" value="TreeGrafter"/>
</dbReference>
<feature type="binding site" evidence="10">
    <location>
        <position position="430"/>
    </location>
    <ligand>
        <name>substrate</name>
    </ligand>
</feature>
<evidence type="ECO:0000256" key="4">
    <source>
        <dbReference type="ARBA" id="ARBA00022763"/>
    </source>
</evidence>
<feature type="compositionally biased region" description="Polar residues" evidence="11">
    <location>
        <begin position="42"/>
        <end position="53"/>
    </location>
</feature>
<evidence type="ECO:0000313" key="13">
    <source>
        <dbReference type="Proteomes" id="UP000765509"/>
    </source>
</evidence>
<sequence length="545" mass="61197">MEDQSNSNNLKRSRPPVVIEISSDEDQDDQILHPSKKKIINEPSSSNANTFPSRQERLKLESERLSRQRQREHLNNSSSSTTSNHQSINPLNHKNNHDPSVKHYWDSSIFRTFNRWKPNSTNSIRIEEIIGPKTSLKIALVSSYVADLAWIHGLFDSTTRIMVIKHDPEEGTFKVNERQNMFLCHPPLRKTANCKTRSGCMHIKFFILYYDTFCRVAITTANAVDFDYDIIENSVWIQDFPLAVKITGQQQTAVSSFQRDLEALLQHMGVPSVFSKPLDDFNFQSAAANLIVSIQGTHPLPESKMGQLALAKELKSMGLQSGCDTGRHVILECMGSSIGAYDTSWLQSFHSCACGQTPGHDIAQTSQASKTNVPITILFPTLQTIKSSLTGTQGAGTIFCNKSVWQKAGFPTTLFADAISKRSGVLMHVKMILGLFSTDLEPEKKLAQGQSTSEDGSTPYIHKNALGFLYIGSHNFTPAAWGRFVTKGNPKEYSHLDISNWELGVICSLTSNEQIEQYIPWERPVRKYGHGSKDSKIPWMQHSYR</sequence>
<keyword evidence="8" id="KW-0539">Nucleus</keyword>
<evidence type="ECO:0000313" key="12">
    <source>
        <dbReference type="EMBL" id="MBW0470136.1"/>
    </source>
</evidence>
<evidence type="ECO:0000256" key="6">
    <source>
        <dbReference type="ARBA" id="ARBA00022839"/>
    </source>
</evidence>
<gene>
    <name evidence="12" type="ORF">O181_009851</name>
</gene>
<feature type="compositionally biased region" description="Low complexity" evidence="11">
    <location>
        <begin position="75"/>
        <end position="84"/>
    </location>
</feature>
<evidence type="ECO:0008006" key="14">
    <source>
        <dbReference type="Google" id="ProtNLM"/>
    </source>
</evidence>
<name>A0A9Q3BSM5_9BASI</name>
<dbReference type="GO" id="GO:0006281">
    <property type="term" value="P:DNA repair"/>
    <property type="evidence" value="ECO:0007669"/>
    <property type="project" value="UniProtKB-KW"/>
</dbReference>
<accession>A0A9Q3BSM5</accession>
<feature type="compositionally biased region" description="Basic and acidic residues" evidence="11">
    <location>
        <begin position="54"/>
        <end position="74"/>
    </location>
</feature>
<protein>
    <recommendedName>
        <fullName evidence="14">PLD phosphodiesterase domain-containing protein</fullName>
    </recommendedName>
</protein>
<dbReference type="SUPFAM" id="SSF56024">
    <property type="entry name" value="Phospholipase D/nuclease"/>
    <property type="match status" value="2"/>
</dbReference>
<comment type="similarity">
    <text evidence="2">Belongs to the tyrosyl-DNA phosphodiesterase family.</text>
</comment>
<evidence type="ECO:0000256" key="10">
    <source>
        <dbReference type="PIRSR" id="PIRSR610347-2"/>
    </source>
</evidence>
<dbReference type="OrthoDB" id="2497894at2759"/>
<evidence type="ECO:0000256" key="7">
    <source>
        <dbReference type="ARBA" id="ARBA00023204"/>
    </source>
</evidence>
<keyword evidence="6" id="KW-0269">Exonuclease</keyword>
<dbReference type="InterPro" id="IPR010347">
    <property type="entry name" value="Tdp1"/>
</dbReference>
<keyword evidence="7" id="KW-0234">DNA repair</keyword>
<dbReference type="GO" id="GO:0003697">
    <property type="term" value="F:single-stranded DNA binding"/>
    <property type="evidence" value="ECO:0007669"/>
    <property type="project" value="TreeGrafter"/>
</dbReference>
<evidence type="ECO:0000256" key="11">
    <source>
        <dbReference type="SAM" id="MobiDB-lite"/>
    </source>
</evidence>
<dbReference type="CDD" id="cd09122">
    <property type="entry name" value="PLDc_Tdp1_1"/>
    <property type="match status" value="1"/>
</dbReference>
<comment type="caution">
    <text evidence="12">The sequence shown here is derived from an EMBL/GenBank/DDBJ whole genome shotgun (WGS) entry which is preliminary data.</text>
</comment>
<feature type="compositionally biased region" description="Polar residues" evidence="11">
    <location>
        <begin position="1"/>
        <end position="10"/>
    </location>
</feature>
<evidence type="ECO:0000256" key="2">
    <source>
        <dbReference type="ARBA" id="ARBA00010205"/>
    </source>
</evidence>
<dbReference type="CDD" id="cd09123">
    <property type="entry name" value="PLDc_Tdp1_2"/>
    <property type="match status" value="1"/>
</dbReference>
<dbReference type="AlphaFoldDB" id="A0A9Q3BSM5"/>
<feature type="active site" description="Proton donor/acceptor" evidence="9">
    <location>
        <position position="428"/>
    </location>
</feature>